<protein>
    <recommendedName>
        <fullName evidence="4">HNH endonuclease</fullName>
    </recommendedName>
</protein>
<evidence type="ECO:0008006" key="4">
    <source>
        <dbReference type="Google" id="ProtNLM"/>
    </source>
</evidence>
<feature type="region of interest" description="Disordered" evidence="1">
    <location>
        <begin position="186"/>
        <end position="206"/>
    </location>
</feature>
<dbReference type="EMBL" id="QUMQ01000001">
    <property type="protein sequence ID" value="REF97843.1"/>
    <property type="molecule type" value="Genomic_DNA"/>
</dbReference>
<keyword evidence="3" id="KW-1185">Reference proteome</keyword>
<accession>A0A3D9ZPH1</accession>
<evidence type="ECO:0000313" key="3">
    <source>
        <dbReference type="Proteomes" id="UP000256913"/>
    </source>
</evidence>
<evidence type="ECO:0000256" key="1">
    <source>
        <dbReference type="SAM" id="MobiDB-lite"/>
    </source>
</evidence>
<sequence length="206" mass="22734">MWTTPRSLPPDWAARRSTVARLHDYRCAICARDTTDYDVPDGETDHVGDRDDHRIRSLRWLCAACHASRTAAQAATGRHGRICQQCAAEMPQRPPKRGRPPVWCSPACRRAARTAHERASHNARAEWATAEQAAALAGMAAIAAVRQIEAEYAHVMDRAHTARRLLSARYTSAWLAAEQDAARQAALRHDAANAARAEAASSRRRG</sequence>
<comment type="caution">
    <text evidence="2">The sequence shown here is derived from an EMBL/GenBank/DDBJ whole genome shotgun (WGS) entry which is preliminary data.</text>
</comment>
<dbReference type="RefSeq" id="WP_116069223.1">
    <property type="nucleotide sequence ID" value="NZ_BONB01000090.1"/>
</dbReference>
<reference evidence="2 3" key="1">
    <citation type="submission" date="2018-08" db="EMBL/GenBank/DDBJ databases">
        <title>Sequencing the genomes of 1000 actinobacteria strains.</title>
        <authorList>
            <person name="Klenk H.-P."/>
        </authorList>
    </citation>
    <scope>NUCLEOTIDE SEQUENCE [LARGE SCALE GENOMIC DNA]</scope>
    <source>
        <strain evidence="2 3">DSM 44099</strain>
    </source>
</reference>
<name>A0A3D9ZPH1_9ACTN</name>
<dbReference type="OrthoDB" id="3234360at2"/>
<gene>
    <name evidence="2" type="ORF">DFJ67_3850</name>
</gene>
<dbReference type="AlphaFoldDB" id="A0A3D9ZPH1"/>
<dbReference type="Proteomes" id="UP000256913">
    <property type="component" value="Unassembled WGS sequence"/>
</dbReference>
<evidence type="ECO:0000313" key="2">
    <source>
        <dbReference type="EMBL" id="REF97843.1"/>
    </source>
</evidence>
<proteinExistence type="predicted"/>
<organism evidence="2 3">
    <name type="scientific">Asanoa ferruginea</name>
    <dbReference type="NCBI Taxonomy" id="53367"/>
    <lineage>
        <taxon>Bacteria</taxon>
        <taxon>Bacillati</taxon>
        <taxon>Actinomycetota</taxon>
        <taxon>Actinomycetes</taxon>
        <taxon>Micromonosporales</taxon>
        <taxon>Micromonosporaceae</taxon>
        <taxon>Asanoa</taxon>
    </lineage>
</organism>